<protein>
    <submittedName>
        <fullName evidence="2">Asp23/Gls24 family envelope stress response protein</fullName>
    </submittedName>
</protein>
<proteinExistence type="inferred from homology"/>
<organism evidence="2 3">
    <name type="scientific">Candidatus Egerieisoma faecipullorum</name>
    <dbReference type="NCBI Taxonomy" id="2840963"/>
    <lineage>
        <taxon>Bacteria</taxon>
        <taxon>Bacillati</taxon>
        <taxon>Bacillota</taxon>
        <taxon>Clostridia</taxon>
        <taxon>Eubacteriales</taxon>
        <taxon>Clostridiaceae</taxon>
        <taxon>Clostridiaceae incertae sedis</taxon>
        <taxon>Candidatus Egerieisoma</taxon>
    </lineage>
</organism>
<accession>A0A9D1I839</accession>
<reference evidence="2" key="1">
    <citation type="submission" date="2020-10" db="EMBL/GenBank/DDBJ databases">
        <authorList>
            <person name="Gilroy R."/>
        </authorList>
    </citation>
    <scope>NUCLEOTIDE SEQUENCE</scope>
    <source>
        <strain evidence="2">CHK195-4489</strain>
    </source>
</reference>
<name>A0A9D1I839_9CLOT</name>
<comment type="caution">
    <text evidence="2">The sequence shown here is derived from an EMBL/GenBank/DDBJ whole genome shotgun (WGS) entry which is preliminary data.</text>
</comment>
<dbReference type="InterPro" id="IPR027417">
    <property type="entry name" value="P-loop_NTPase"/>
</dbReference>
<dbReference type="EMBL" id="DVMM01000005">
    <property type="protein sequence ID" value="HIU28720.1"/>
    <property type="molecule type" value="Genomic_DNA"/>
</dbReference>
<dbReference type="Proteomes" id="UP000824089">
    <property type="component" value="Unassembled WGS sequence"/>
</dbReference>
<dbReference type="PANTHER" id="PTHR34297">
    <property type="entry name" value="HYPOTHETICAL CYTOSOLIC PROTEIN-RELATED"/>
    <property type="match status" value="1"/>
</dbReference>
<evidence type="ECO:0000256" key="1">
    <source>
        <dbReference type="ARBA" id="ARBA00005721"/>
    </source>
</evidence>
<sequence>MYICALVGPSGTGKSHRALWVAKEHNIDYIIDDGLLIRGNGVVAGKSAKREKTRVGAVKTAVFTDDEHAFEVSSALKRNKADRLLILGTSDGMVAKIAKRLGLHGIDETIYIQDISSQYEIQQALNTRRTEGKHVIPVPTLELKKDFSGYMLDPLNLLRRKGLGDYEMVGEKSVIRPTFSYLGRYTISDYTIYQLAEHITKKCEGVSNITRFRAEKSEDGIRIEMDLILYYGYKIPNVFRKIRDAVIREIETMTSLNVSSVSLTAKSLVLKEDYKNKNKDFVMA</sequence>
<dbReference type="AlphaFoldDB" id="A0A9D1I839"/>
<evidence type="ECO:0000313" key="2">
    <source>
        <dbReference type="EMBL" id="HIU28720.1"/>
    </source>
</evidence>
<gene>
    <name evidence="2" type="ORF">IAD50_00305</name>
</gene>
<dbReference type="Pfam" id="PF03780">
    <property type="entry name" value="Asp23"/>
    <property type="match status" value="1"/>
</dbReference>
<reference evidence="2" key="2">
    <citation type="journal article" date="2021" name="PeerJ">
        <title>Extensive microbial diversity within the chicken gut microbiome revealed by metagenomics and culture.</title>
        <authorList>
            <person name="Gilroy R."/>
            <person name="Ravi A."/>
            <person name="Getino M."/>
            <person name="Pursley I."/>
            <person name="Horton D.L."/>
            <person name="Alikhan N.F."/>
            <person name="Baker D."/>
            <person name="Gharbi K."/>
            <person name="Hall N."/>
            <person name="Watson M."/>
            <person name="Adriaenssens E.M."/>
            <person name="Foster-Nyarko E."/>
            <person name="Jarju S."/>
            <person name="Secka A."/>
            <person name="Antonio M."/>
            <person name="Oren A."/>
            <person name="Chaudhuri R.R."/>
            <person name="La Ragione R."/>
            <person name="Hildebrand F."/>
            <person name="Pallen M.J."/>
        </authorList>
    </citation>
    <scope>NUCLEOTIDE SEQUENCE</scope>
    <source>
        <strain evidence="2">CHK195-4489</strain>
    </source>
</reference>
<comment type="similarity">
    <text evidence="1">Belongs to the asp23 family.</text>
</comment>
<evidence type="ECO:0000313" key="3">
    <source>
        <dbReference type="Proteomes" id="UP000824089"/>
    </source>
</evidence>
<dbReference type="SUPFAM" id="SSF52540">
    <property type="entry name" value="P-loop containing nucleoside triphosphate hydrolases"/>
    <property type="match status" value="1"/>
</dbReference>
<dbReference type="PANTHER" id="PTHR34297:SF2">
    <property type="entry name" value="ASP23_GLS24 FAMILY ENVELOPE STRESS RESPONSE PROTEIN"/>
    <property type="match status" value="1"/>
</dbReference>
<dbReference type="InterPro" id="IPR005531">
    <property type="entry name" value="Asp23"/>
</dbReference>